<dbReference type="Gene3D" id="3.40.1370.10">
    <property type="match status" value="1"/>
</dbReference>
<reference evidence="9 10" key="1">
    <citation type="submission" date="2015-10" db="EMBL/GenBank/DDBJ databases">
        <title>Metagenome-Assembled Genomes uncover a global brackish microbiome.</title>
        <authorList>
            <person name="Hugerth L.W."/>
            <person name="Larsson J."/>
            <person name="Alneberg J."/>
            <person name="Lindh M.V."/>
            <person name="Legrand C."/>
            <person name="Pinhassi J."/>
            <person name="Andersson A.F."/>
        </authorList>
    </citation>
    <scope>NUCLEOTIDE SEQUENCE [LARGE SCALE GENOMIC DNA]</scope>
    <source>
        <strain evidence="9">BACL4 MAG-120507-bin80</strain>
    </source>
</reference>
<feature type="region of interest" description="Disordered" evidence="8">
    <location>
        <begin position="49"/>
        <end position="71"/>
    </location>
</feature>
<evidence type="ECO:0000256" key="4">
    <source>
        <dbReference type="ARBA" id="ARBA00022980"/>
    </source>
</evidence>
<dbReference type="GO" id="GO:0019843">
    <property type="term" value="F:rRNA binding"/>
    <property type="evidence" value="ECO:0007669"/>
    <property type="project" value="UniProtKB-UniRule"/>
</dbReference>
<dbReference type="PANTHER" id="PTHR10746:SF6">
    <property type="entry name" value="LARGE RIBOSOMAL SUBUNIT PROTEIN UL4M"/>
    <property type="match status" value="1"/>
</dbReference>
<dbReference type="FunFam" id="3.40.1370.10:FF:000001">
    <property type="entry name" value="50S ribosomal protein L4"/>
    <property type="match status" value="1"/>
</dbReference>
<evidence type="ECO:0000256" key="3">
    <source>
        <dbReference type="ARBA" id="ARBA00022884"/>
    </source>
</evidence>
<dbReference type="GO" id="GO:1990904">
    <property type="term" value="C:ribonucleoprotein complex"/>
    <property type="evidence" value="ECO:0007669"/>
    <property type="project" value="UniProtKB-KW"/>
</dbReference>
<evidence type="ECO:0000256" key="7">
    <source>
        <dbReference type="HAMAP-Rule" id="MF_01328"/>
    </source>
</evidence>
<dbReference type="Proteomes" id="UP000051934">
    <property type="component" value="Unassembled WGS sequence"/>
</dbReference>
<dbReference type="SUPFAM" id="SSF52166">
    <property type="entry name" value="Ribosomal protein L4"/>
    <property type="match status" value="1"/>
</dbReference>
<proteinExistence type="inferred from homology"/>
<protein>
    <recommendedName>
        <fullName evidence="6 7">Large ribosomal subunit protein uL4</fullName>
    </recommendedName>
</protein>
<keyword evidence="2 7" id="KW-0699">rRNA-binding</keyword>
<dbReference type="GO" id="GO:0005840">
    <property type="term" value="C:ribosome"/>
    <property type="evidence" value="ECO:0007669"/>
    <property type="project" value="UniProtKB-KW"/>
</dbReference>
<gene>
    <name evidence="7 9" type="primary">rplD</name>
    <name evidence="9" type="ORF">ABR69_03265</name>
</gene>
<dbReference type="GO" id="GO:0003735">
    <property type="term" value="F:structural constituent of ribosome"/>
    <property type="evidence" value="ECO:0007669"/>
    <property type="project" value="InterPro"/>
</dbReference>
<comment type="similarity">
    <text evidence="1 7">Belongs to the universal ribosomal protein uL4 family.</text>
</comment>
<dbReference type="InterPro" id="IPR002136">
    <property type="entry name" value="Ribosomal_uL4"/>
</dbReference>
<dbReference type="HAMAP" id="MF_01328_B">
    <property type="entry name" value="Ribosomal_uL4_B"/>
    <property type="match status" value="1"/>
</dbReference>
<sequence>MELSLTLPGKKAGKDKVSLSDEAFGKEYNEALVHQTVVTYLAGARQGTVQQKTRSEVSGGGRKPWRQKGTGRARAGTIRSPIWRSGGVTFAARPQDHSKKLNKKMYRGAMRCILSELIRQERLFAVSDFAIDSHKTKDLVVKLKEFELDNVLIISEQVEPNLYLAARNLHKVDVLDVAGIDPVSLVGFDNVIITVAALKKVEEMLA</sequence>
<organism evidence="9 10">
    <name type="scientific">OM182 bacterium BACL3 MAG-120507-bin80</name>
    <dbReference type="NCBI Taxonomy" id="1655577"/>
    <lineage>
        <taxon>Bacteria</taxon>
        <taxon>Pseudomonadati</taxon>
        <taxon>Pseudomonadota</taxon>
        <taxon>Gammaproteobacteria</taxon>
        <taxon>OMG group</taxon>
        <taxon>OM182 clade</taxon>
    </lineage>
</organism>
<keyword evidence="3 7" id="KW-0694">RNA-binding</keyword>
<dbReference type="EMBL" id="LIBB01000331">
    <property type="protein sequence ID" value="KRO70468.1"/>
    <property type="molecule type" value="Genomic_DNA"/>
</dbReference>
<dbReference type="InterPro" id="IPR013005">
    <property type="entry name" value="Ribosomal_uL4-like"/>
</dbReference>
<dbReference type="NCBIfam" id="TIGR03953">
    <property type="entry name" value="rplD_bact"/>
    <property type="match status" value="1"/>
</dbReference>
<evidence type="ECO:0000256" key="6">
    <source>
        <dbReference type="ARBA" id="ARBA00035244"/>
    </source>
</evidence>
<dbReference type="AlphaFoldDB" id="A0A0R2S6K5"/>
<evidence type="ECO:0000256" key="5">
    <source>
        <dbReference type="ARBA" id="ARBA00023274"/>
    </source>
</evidence>
<keyword evidence="5 7" id="KW-0687">Ribonucleoprotein</keyword>
<comment type="function">
    <text evidence="7">One of the primary rRNA binding proteins, this protein initially binds near the 5'-end of the 23S rRNA. It is important during the early stages of 50S assembly. It makes multiple contacts with different domains of the 23S rRNA in the assembled 50S subunit and ribosome.</text>
</comment>
<comment type="caution">
    <text evidence="9">The sequence shown here is derived from an EMBL/GenBank/DDBJ whole genome shotgun (WGS) entry which is preliminary data.</text>
</comment>
<evidence type="ECO:0000256" key="8">
    <source>
        <dbReference type="SAM" id="MobiDB-lite"/>
    </source>
</evidence>
<dbReference type="GO" id="GO:0006412">
    <property type="term" value="P:translation"/>
    <property type="evidence" value="ECO:0007669"/>
    <property type="project" value="UniProtKB-UniRule"/>
</dbReference>
<accession>A0A0R2S6K5</accession>
<evidence type="ECO:0000313" key="10">
    <source>
        <dbReference type="Proteomes" id="UP000051934"/>
    </source>
</evidence>
<evidence type="ECO:0000256" key="1">
    <source>
        <dbReference type="ARBA" id="ARBA00010528"/>
    </source>
</evidence>
<evidence type="ECO:0000256" key="2">
    <source>
        <dbReference type="ARBA" id="ARBA00022730"/>
    </source>
</evidence>
<dbReference type="Pfam" id="PF00573">
    <property type="entry name" value="Ribosomal_L4"/>
    <property type="match status" value="1"/>
</dbReference>
<comment type="subunit">
    <text evidence="7">Part of the 50S ribosomal subunit.</text>
</comment>
<dbReference type="InterPro" id="IPR023574">
    <property type="entry name" value="Ribosomal_uL4_dom_sf"/>
</dbReference>
<keyword evidence="4 7" id="KW-0689">Ribosomal protein</keyword>
<evidence type="ECO:0000313" key="9">
    <source>
        <dbReference type="EMBL" id="KRO70468.1"/>
    </source>
</evidence>
<comment type="function">
    <text evidence="7">Forms part of the polypeptide exit tunnel.</text>
</comment>
<dbReference type="PANTHER" id="PTHR10746">
    <property type="entry name" value="50S RIBOSOMAL PROTEIN L4"/>
    <property type="match status" value="1"/>
</dbReference>
<name>A0A0R2S6K5_9GAMM</name>